<feature type="domain" description="Lytic transglycosylase superhelical linker" evidence="4">
    <location>
        <begin position="422"/>
        <end position="476"/>
    </location>
</feature>
<comment type="caution">
    <text evidence="5">The sequence shown here is derived from an EMBL/GenBank/DDBJ whole genome shotgun (WGS) entry which is preliminary data.</text>
</comment>
<accession>A0A7W8HL92</accession>
<reference evidence="5 6" key="1">
    <citation type="submission" date="2020-08" db="EMBL/GenBank/DDBJ databases">
        <title>Genomic Encyclopedia of Type Strains, Phase IV (KMG-IV): sequencing the most valuable type-strain genomes for metagenomic binning, comparative biology and taxonomic classification.</title>
        <authorList>
            <person name="Goeker M."/>
        </authorList>
    </citation>
    <scope>NUCLEOTIDE SEQUENCE [LARGE SCALE GENOMIC DNA]</scope>
    <source>
        <strain evidence="5 6">DSM 29781</strain>
    </source>
</reference>
<dbReference type="Gene3D" id="1.25.20.10">
    <property type="entry name" value="Bacterial muramidases"/>
    <property type="match status" value="1"/>
</dbReference>
<dbReference type="InterPro" id="IPR037061">
    <property type="entry name" value="Lytic_TGlycoase_superhlx_L_sf"/>
</dbReference>
<dbReference type="GO" id="GO:0042597">
    <property type="term" value="C:periplasmic space"/>
    <property type="evidence" value="ECO:0007669"/>
    <property type="project" value="InterPro"/>
</dbReference>
<dbReference type="InterPro" id="IPR008258">
    <property type="entry name" value="Transglycosylase_SLT_dom_1"/>
</dbReference>
<evidence type="ECO:0000259" key="3">
    <source>
        <dbReference type="Pfam" id="PF01464"/>
    </source>
</evidence>
<feature type="domain" description="Transglycosylase SLT" evidence="3">
    <location>
        <begin position="500"/>
        <end position="604"/>
    </location>
</feature>
<dbReference type="AlphaFoldDB" id="A0A7W8HL92"/>
<keyword evidence="5" id="KW-0326">Glycosidase</keyword>
<evidence type="ECO:0000256" key="2">
    <source>
        <dbReference type="ARBA" id="ARBA00022729"/>
    </source>
</evidence>
<dbReference type="EMBL" id="JACHGB010000006">
    <property type="protein sequence ID" value="MBB5273203.1"/>
    <property type="molecule type" value="Genomic_DNA"/>
</dbReference>
<keyword evidence="6" id="KW-1185">Reference proteome</keyword>
<keyword evidence="5" id="KW-0378">Hydrolase</keyword>
<dbReference type="CDD" id="cd13401">
    <property type="entry name" value="Slt70-like"/>
    <property type="match status" value="1"/>
</dbReference>
<keyword evidence="2" id="KW-0732">Signal</keyword>
<dbReference type="SUPFAM" id="SSF53955">
    <property type="entry name" value="Lysozyme-like"/>
    <property type="match status" value="1"/>
</dbReference>
<evidence type="ECO:0000259" key="4">
    <source>
        <dbReference type="Pfam" id="PF14718"/>
    </source>
</evidence>
<evidence type="ECO:0000313" key="5">
    <source>
        <dbReference type="EMBL" id="MBB5273203.1"/>
    </source>
</evidence>
<dbReference type="PANTHER" id="PTHR37423:SF5">
    <property type="entry name" value="SOLUBLE LYTIC MUREIN TRANSGLYCOSYLASE"/>
    <property type="match status" value="1"/>
</dbReference>
<dbReference type="Gene3D" id="1.10.1240.20">
    <property type="entry name" value="Lytic transglycosylase, superhelical linker domain"/>
    <property type="match status" value="1"/>
</dbReference>
<dbReference type="InterPro" id="IPR023346">
    <property type="entry name" value="Lysozyme-like_dom_sf"/>
</dbReference>
<name>A0A7W8HL92_9BURK</name>
<evidence type="ECO:0000256" key="1">
    <source>
        <dbReference type="ARBA" id="ARBA00007734"/>
    </source>
</evidence>
<sequence length="668" mass="73738">MLSFAMMSYSRALLPLLLAAILGLGAGDGLAQSSARRSAQAVPATPDEAIVQARHAAARGDRARFELAAAQAAGHPLSGYLDYWRLRLRLSEPSASGRDSRSGSDGGADADIRAFIERQPDSLVADLLRRDWMLDLGRRGAWKIFDEQYAQWILRDDTAVHCRGWQGAAARGGALPREAEDTLFKPRDQGEACGALIEALARDGTLTPADLRRLLRVSLEANAPTSIRRVGTLLELPASELDAALERPAVALRTASSPEIALIAAVRLARQDPERAVAALEDARMLGATDRSFALSQAAAHAMRRLMPQALQWTRQSLDAQVSDETLDWLARAALRDSDWRTLHAVIEKMSLANRREPAWVYWHARAHQALGRPEQAQAALRSIAGQFHFYGQLAAEELGQLTVTPPSAPRPTDEEFAAPARNPGFARALKFYELGLRFEGNREWNYQLRGMDDRQLLAAAHWACRKSVLDRCVNTADRTRQEHDFSLRFVTPFLEQLQPAARERELDPAWVYGLIRQESRFIMNVRSSANAQGLMQIIPPTARWIARKLGVTDFRLEDLNTIETNLSFGTFYLKNVLDDLDGSPVLASAGYNAGPNRPRSWRNTLPGKVEGAVFAEIIPFTETRDYVKNVLSNATFYAALLSGEPQSLKRRLGSVAPSSSAGRADLP</sequence>
<gene>
    <name evidence="5" type="ORF">HNQ70_003231</name>
</gene>
<proteinExistence type="inferred from homology"/>
<dbReference type="InterPro" id="IPR012289">
    <property type="entry name" value="Lytic_TGlycosylase_superhlx_L"/>
</dbReference>
<dbReference type="GO" id="GO:0004553">
    <property type="term" value="F:hydrolase activity, hydrolyzing O-glycosyl compounds"/>
    <property type="evidence" value="ECO:0007669"/>
    <property type="project" value="InterPro"/>
</dbReference>
<protein>
    <submittedName>
        <fullName evidence="5">Soluble lytic murein transglycosylase</fullName>
        <ecNumber evidence="5">3.2.1.-</ecNumber>
    </submittedName>
</protein>
<dbReference type="Pfam" id="PF01464">
    <property type="entry name" value="SLT"/>
    <property type="match status" value="1"/>
</dbReference>
<dbReference type="PANTHER" id="PTHR37423">
    <property type="entry name" value="SOLUBLE LYTIC MUREIN TRANSGLYCOSYLASE-RELATED"/>
    <property type="match status" value="1"/>
</dbReference>
<comment type="similarity">
    <text evidence="1">Belongs to the transglycosylase Slt family.</text>
</comment>
<dbReference type="Gene3D" id="1.10.530.10">
    <property type="match status" value="1"/>
</dbReference>
<dbReference type="Proteomes" id="UP000532440">
    <property type="component" value="Unassembled WGS sequence"/>
</dbReference>
<dbReference type="SUPFAM" id="SSF48435">
    <property type="entry name" value="Bacterial muramidases"/>
    <property type="match status" value="1"/>
</dbReference>
<dbReference type="RefSeq" id="WP_183969559.1">
    <property type="nucleotide sequence ID" value="NZ_BAABEW010000024.1"/>
</dbReference>
<dbReference type="InterPro" id="IPR008939">
    <property type="entry name" value="Lytic_TGlycosylase_superhlx_U"/>
</dbReference>
<dbReference type="Pfam" id="PF14718">
    <property type="entry name" value="SLT_L"/>
    <property type="match status" value="1"/>
</dbReference>
<organism evidence="5 6">
    <name type="scientific">Quisquiliibacterium transsilvanicum</name>
    <dbReference type="NCBI Taxonomy" id="1549638"/>
    <lineage>
        <taxon>Bacteria</taxon>
        <taxon>Pseudomonadati</taxon>
        <taxon>Pseudomonadota</taxon>
        <taxon>Betaproteobacteria</taxon>
        <taxon>Burkholderiales</taxon>
        <taxon>Burkholderiaceae</taxon>
        <taxon>Quisquiliibacterium</taxon>
    </lineage>
</organism>
<evidence type="ECO:0000313" key="6">
    <source>
        <dbReference type="Proteomes" id="UP000532440"/>
    </source>
</evidence>
<dbReference type="EC" id="3.2.1.-" evidence="5"/>